<evidence type="ECO:0000313" key="3">
    <source>
        <dbReference type="EMBL" id="RLM55736.1"/>
    </source>
</evidence>
<keyword evidence="4" id="KW-1185">Reference proteome</keyword>
<sequence>MVNSCVTGLKPMDPLVCGTDEEEPPVFSSFKDFATSVLGIKENAPSPSSHPPPLHYSQENPNSPETIAFATTTGDSAKLEMAFLNIDPTPMLLPGFSRVIVQGRVHFARVVTPRAIPRNEDLTIVTVSPLPDEHAPFAVVREALLDLLVGHYGLRVRDIQRCPFGRGQTFVRLACVSDRDGLVSHSPHQFQGMGFEFVNHNRGANANPRRVTFNGECRLMIINRLNKLSIWKSLIWIAADEVIDPQPNIVEDPPADDEQISYSFQQDFSDEHSLADSAVNAPVVNALPDLNAVPGGEVVPADDVPGDEDAPVIVLGMEAPARLAAIAGLGAHAEPKLVVPPVGQIMGEDLGFMDVVDPLAPVEFDPPNNPPHLNLNVSLALIAPHGNGDPGFLNLGTLPALEAPAEKLVEVVEENQTECFEEKTSIPLKRPLVETEVRRSPRTKTRNGGFKIFSCSSMGYLACSACPPGLSINMIKAIGEDAYKVAAGTLSDTSLLTKNNIGKVVGGGKSIRKASDAKNEAAGSKKKKKSGLPEVEDVQDDDSNNKKKKKKN</sequence>
<dbReference type="EMBL" id="PQIB02000018">
    <property type="protein sequence ID" value="RLM55736.1"/>
    <property type="molecule type" value="Genomic_DNA"/>
</dbReference>
<comment type="caution">
    <text evidence="3">The sequence shown here is derived from an EMBL/GenBank/DDBJ whole genome shotgun (WGS) entry which is preliminary data.</text>
</comment>
<evidence type="ECO:0000313" key="4">
    <source>
        <dbReference type="Proteomes" id="UP000275267"/>
    </source>
</evidence>
<organism evidence="3 4">
    <name type="scientific">Panicum miliaceum</name>
    <name type="common">Proso millet</name>
    <name type="synonym">Broomcorn millet</name>
    <dbReference type="NCBI Taxonomy" id="4540"/>
    <lineage>
        <taxon>Eukaryota</taxon>
        <taxon>Viridiplantae</taxon>
        <taxon>Streptophyta</taxon>
        <taxon>Embryophyta</taxon>
        <taxon>Tracheophyta</taxon>
        <taxon>Spermatophyta</taxon>
        <taxon>Magnoliopsida</taxon>
        <taxon>Liliopsida</taxon>
        <taxon>Poales</taxon>
        <taxon>Poaceae</taxon>
        <taxon>PACMAD clade</taxon>
        <taxon>Panicoideae</taxon>
        <taxon>Panicodae</taxon>
        <taxon>Paniceae</taxon>
        <taxon>Panicinae</taxon>
        <taxon>Panicum</taxon>
        <taxon>Panicum sect. Panicum</taxon>
    </lineage>
</organism>
<dbReference type="InterPro" id="IPR056018">
    <property type="entry name" value="DUF7597"/>
</dbReference>
<dbReference type="Proteomes" id="UP000275267">
    <property type="component" value="Unassembled WGS sequence"/>
</dbReference>
<gene>
    <name evidence="3" type="ORF">C2845_PM10G01120</name>
</gene>
<reference evidence="4" key="1">
    <citation type="journal article" date="2019" name="Nat. Commun.">
        <title>The genome of broomcorn millet.</title>
        <authorList>
            <person name="Zou C."/>
            <person name="Miki D."/>
            <person name="Li D."/>
            <person name="Tang Q."/>
            <person name="Xiao L."/>
            <person name="Rajput S."/>
            <person name="Deng P."/>
            <person name="Jia W."/>
            <person name="Huang R."/>
            <person name="Zhang M."/>
            <person name="Sun Y."/>
            <person name="Hu J."/>
            <person name="Fu X."/>
            <person name="Schnable P.S."/>
            <person name="Li F."/>
            <person name="Zhang H."/>
            <person name="Feng B."/>
            <person name="Zhu X."/>
            <person name="Liu R."/>
            <person name="Schnable J.C."/>
            <person name="Zhu J.-K."/>
            <person name="Zhang H."/>
        </authorList>
    </citation>
    <scope>NUCLEOTIDE SEQUENCE [LARGE SCALE GENOMIC DNA]</scope>
</reference>
<feature type="compositionally biased region" description="Polar residues" evidence="1">
    <location>
        <begin position="57"/>
        <end position="68"/>
    </location>
</feature>
<feature type="region of interest" description="Disordered" evidence="1">
    <location>
        <begin position="41"/>
        <end position="68"/>
    </location>
</feature>
<feature type="domain" description="DUF7597" evidence="2">
    <location>
        <begin position="108"/>
        <end position="206"/>
    </location>
</feature>
<dbReference type="AlphaFoldDB" id="A0A3L6PGZ2"/>
<name>A0A3L6PGZ2_PANMI</name>
<dbReference type="OrthoDB" id="696643at2759"/>
<dbReference type="Pfam" id="PF24530">
    <property type="entry name" value="DUF7597"/>
    <property type="match status" value="1"/>
</dbReference>
<proteinExistence type="predicted"/>
<dbReference type="PANTHER" id="PTHR33075">
    <property type="entry name" value="OS02G0499800 PROTEIN"/>
    <property type="match status" value="1"/>
</dbReference>
<evidence type="ECO:0000259" key="2">
    <source>
        <dbReference type="Pfam" id="PF24530"/>
    </source>
</evidence>
<accession>A0A3L6PGZ2</accession>
<dbReference type="PANTHER" id="PTHR33075:SF7">
    <property type="entry name" value="OS02G0303350 PROTEIN"/>
    <property type="match status" value="1"/>
</dbReference>
<evidence type="ECO:0000256" key="1">
    <source>
        <dbReference type="SAM" id="MobiDB-lite"/>
    </source>
</evidence>
<feature type="region of interest" description="Disordered" evidence="1">
    <location>
        <begin position="507"/>
        <end position="552"/>
    </location>
</feature>
<protein>
    <recommendedName>
        <fullName evidence="2">DUF7597 domain-containing protein</fullName>
    </recommendedName>
</protein>